<evidence type="ECO:0000313" key="6">
    <source>
        <dbReference type="EMBL" id="CAF2091983.1"/>
    </source>
</evidence>
<dbReference type="PANTHER" id="PTHR31776:SF0">
    <property type="entry name" value="ALPHA-L-ARABINOFURANOSIDASE 1"/>
    <property type="match status" value="1"/>
</dbReference>
<dbReference type="Proteomes" id="UP000663834">
    <property type="component" value="Unassembled WGS sequence"/>
</dbReference>
<dbReference type="InterPro" id="IPR055235">
    <property type="entry name" value="ASD1_cat"/>
</dbReference>
<dbReference type="SUPFAM" id="SSF51445">
    <property type="entry name" value="(Trans)glycosidases"/>
    <property type="match status" value="1"/>
</dbReference>
<dbReference type="Proteomes" id="UP000663866">
    <property type="component" value="Unassembled WGS sequence"/>
</dbReference>
<comment type="caution">
    <text evidence="9">The sequence shown here is derived from an EMBL/GenBank/DDBJ whole genome shotgun (WGS) entry which is preliminary data.</text>
</comment>
<dbReference type="EMBL" id="CAJNRE010007067">
    <property type="protein sequence ID" value="CAF2062158.1"/>
    <property type="molecule type" value="Genomic_DNA"/>
</dbReference>
<dbReference type="Proteomes" id="UP000681967">
    <property type="component" value="Unassembled WGS sequence"/>
</dbReference>
<evidence type="ECO:0000313" key="9">
    <source>
        <dbReference type="EMBL" id="CAF4079493.1"/>
    </source>
</evidence>
<dbReference type="EMBL" id="CAJOBG010003758">
    <property type="protein sequence ID" value="CAF4079493.1"/>
    <property type="molecule type" value="Genomic_DNA"/>
</dbReference>
<dbReference type="EMBL" id="CAJOBH010002780">
    <property type="protein sequence ID" value="CAF3923085.1"/>
    <property type="molecule type" value="Genomic_DNA"/>
</dbReference>
<dbReference type="EMBL" id="CAJNRF010004292">
    <property type="protein sequence ID" value="CAF2058335.1"/>
    <property type="molecule type" value="Genomic_DNA"/>
</dbReference>
<feature type="domain" description="Alpha-L-arabinofuranosidase 1 catalytic" evidence="1">
    <location>
        <begin position="35"/>
        <end position="236"/>
    </location>
</feature>
<evidence type="ECO:0000313" key="5">
    <source>
        <dbReference type="EMBL" id="CAF2062158.1"/>
    </source>
</evidence>
<keyword evidence="11" id="KW-1185">Reference proteome</keyword>
<name>A0A819TI00_9BILA</name>
<dbReference type="Gene3D" id="3.20.20.80">
    <property type="entry name" value="Glycosidases"/>
    <property type="match status" value="1"/>
</dbReference>
<dbReference type="Proteomes" id="UP000663856">
    <property type="component" value="Unassembled WGS sequence"/>
</dbReference>
<dbReference type="Proteomes" id="UP000663887">
    <property type="component" value="Unassembled WGS sequence"/>
</dbReference>
<dbReference type="EMBL" id="CAJNOW010008299">
    <property type="protein sequence ID" value="CAF1534121.1"/>
    <property type="molecule type" value="Genomic_DNA"/>
</dbReference>
<dbReference type="EMBL" id="CAJNOV010005435">
    <property type="protein sequence ID" value="CAF1210274.1"/>
    <property type="molecule type" value="Genomic_DNA"/>
</dbReference>
<reference evidence="9" key="1">
    <citation type="submission" date="2021-02" db="EMBL/GenBank/DDBJ databases">
        <authorList>
            <person name="Nowell W R."/>
        </authorList>
    </citation>
    <scope>NUCLEOTIDE SEQUENCE</scope>
</reference>
<dbReference type="InterPro" id="IPR017853">
    <property type="entry name" value="GH"/>
</dbReference>
<evidence type="ECO:0000313" key="2">
    <source>
        <dbReference type="EMBL" id="CAF1210274.1"/>
    </source>
</evidence>
<dbReference type="EMBL" id="CAJOBF010002032">
    <property type="protein sequence ID" value="CAF4004850.1"/>
    <property type="molecule type" value="Genomic_DNA"/>
</dbReference>
<dbReference type="Proteomes" id="UP000663824">
    <property type="component" value="Unassembled WGS sequence"/>
</dbReference>
<dbReference type="EMBL" id="CAJNRG010007164">
    <property type="protein sequence ID" value="CAF2091983.1"/>
    <property type="molecule type" value="Genomic_DNA"/>
</dbReference>
<dbReference type="AlphaFoldDB" id="A0A819TI00"/>
<dbReference type="Proteomes" id="UP000663855">
    <property type="component" value="Unassembled WGS sequence"/>
</dbReference>
<protein>
    <recommendedName>
        <fullName evidence="1">Alpha-L-arabinofuranosidase 1 catalytic domain-containing protein</fullName>
    </recommendedName>
</protein>
<dbReference type="OrthoDB" id="406864at2759"/>
<dbReference type="GO" id="GO:0046556">
    <property type="term" value="F:alpha-L-arabinofuranosidase activity"/>
    <property type="evidence" value="ECO:0007669"/>
    <property type="project" value="TreeGrafter"/>
</dbReference>
<gene>
    <name evidence="7" type="ORF">BYL167_LOCUS9599</name>
    <name evidence="2" type="ORF">CJN711_LOCUS12484</name>
    <name evidence="10" type="ORF">GIL414_LOCUS20017</name>
    <name evidence="3" type="ORF">KQP761_LOCUS16506</name>
    <name evidence="5" type="ORF">MBJ925_LOCUS15145</name>
    <name evidence="9" type="ORF">OVN521_LOCUS19683</name>
    <name evidence="8" type="ORF">UXM345_LOCUS16401</name>
    <name evidence="4" type="ORF">WKI299_LOCUS11609</name>
    <name evidence="6" type="ORF">XDN619_LOCUS16795</name>
</gene>
<dbReference type="Pfam" id="PF22848">
    <property type="entry name" value="ASD1_dom"/>
    <property type="match status" value="1"/>
</dbReference>
<dbReference type="InterPro" id="IPR051563">
    <property type="entry name" value="Glycosyl_Hydrolase_51"/>
</dbReference>
<evidence type="ECO:0000313" key="8">
    <source>
        <dbReference type="EMBL" id="CAF4004850.1"/>
    </source>
</evidence>
<dbReference type="Proteomes" id="UP000663842">
    <property type="component" value="Unassembled WGS sequence"/>
</dbReference>
<sequence>MHSVILEININIGDDGGIYAEIIDNRAFQDIARAFTDLKPGYVRLPDGNNLEGLTIPERFIWNNTVGPLENRTGRRGTWTGYNTLGFGLVELLSFVEDIGSTPVLVVYAGYSLDRQAVSQDQIQIYVDEVVRELDILTASASDNKMDALRAYLSCSEPFDIRYVEIGNEEFFNPSPSSYGYRWFAFHSGLSQKYPNITFIATTTQSIETSPAVDDHNYEVPLFFINNFCSYKKVPRSDPKVLAGEFSVTNDDDSKLNNPFDSG</sequence>
<evidence type="ECO:0000259" key="1">
    <source>
        <dbReference type="Pfam" id="PF22848"/>
    </source>
</evidence>
<dbReference type="PANTHER" id="PTHR31776">
    <property type="entry name" value="ALPHA-L-ARABINOFURANOSIDASE 1"/>
    <property type="match status" value="1"/>
</dbReference>
<evidence type="ECO:0000313" key="11">
    <source>
        <dbReference type="Proteomes" id="UP000663866"/>
    </source>
</evidence>
<evidence type="ECO:0000313" key="4">
    <source>
        <dbReference type="EMBL" id="CAF2058335.1"/>
    </source>
</evidence>
<organism evidence="9 11">
    <name type="scientific">Rotaria magnacalcarata</name>
    <dbReference type="NCBI Taxonomy" id="392030"/>
    <lineage>
        <taxon>Eukaryota</taxon>
        <taxon>Metazoa</taxon>
        <taxon>Spiralia</taxon>
        <taxon>Gnathifera</taxon>
        <taxon>Rotifera</taxon>
        <taxon>Eurotatoria</taxon>
        <taxon>Bdelloidea</taxon>
        <taxon>Philodinida</taxon>
        <taxon>Philodinidae</taxon>
        <taxon>Rotaria</taxon>
    </lineage>
</organism>
<evidence type="ECO:0000313" key="7">
    <source>
        <dbReference type="EMBL" id="CAF3923085.1"/>
    </source>
</evidence>
<evidence type="ECO:0000313" key="10">
    <source>
        <dbReference type="EMBL" id="CAF4162694.1"/>
    </source>
</evidence>
<dbReference type="Proteomes" id="UP000681720">
    <property type="component" value="Unassembled WGS sequence"/>
</dbReference>
<dbReference type="EMBL" id="CAJOBJ010011991">
    <property type="protein sequence ID" value="CAF4162694.1"/>
    <property type="molecule type" value="Genomic_DNA"/>
</dbReference>
<proteinExistence type="predicted"/>
<accession>A0A819TI00</accession>
<evidence type="ECO:0000313" key="3">
    <source>
        <dbReference type="EMBL" id="CAF1534121.1"/>
    </source>
</evidence>